<evidence type="ECO:0000256" key="2">
    <source>
        <dbReference type="SAM" id="Phobius"/>
    </source>
</evidence>
<accession>A0ABP0C6P5</accession>
<dbReference type="PANTHER" id="PTHR32361:SF9">
    <property type="entry name" value="FERRIC REDUCTASE TRANSMEMBRANE COMPONENT 3-RELATED"/>
    <property type="match status" value="1"/>
</dbReference>
<dbReference type="InterPro" id="IPR051410">
    <property type="entry name" value="Ferric/Cupric_Reductase"/>
</dbReference>
<keyword evidence="1" id="KW-0813">Transport</keyword>
<dbReference type="Proteomes" id="UP001642482">
    <property type="component" value="Unassembled WGS sequence"/>
</dbReference>
<keyword evidence="2" id="KW-0472">Membrane</keyword>
<gene>
    <name evidence="3" type="ORF">SEUCBS140593_006658</name>
</gene>
<keyword evidence="4" id="KW-1185">Reference proteome</keyword>
<proteinExistence type="predicted"/>
<sequence>MSLMVVLSHSWLRMKFYESFLILHVVLAIVTIYALLRHTNFENTTWQNYLYPVVVIWLFDRLLRIVRILYCNVHVQFIKGFIHNDTVVRYFADADLLRIEMTPDVRAPFKPSPGQYYYLYQLMAILG</sequence>
<evidence type="ECO:0000313" key="4">
    <source>
        <dbReference type="Proteomes" id="UP001642482"/>
    </source>
</evidence>
<organism evidence="3 4">
    <name type="scientific">Sporothrix eucalyptigena</name>
    <dbReference type="NCBI Taxonomy" id="1812306"/>
    <lineage>
        <taxon>Eukaryota</taxon>
        <taxon>Fungi</taxon>
        <taxon>Dikarya</taxon>
        <taxon>Ascomycota</taxon>
        <taxon>Pezizomycotina</taxon>
        <taxon>Sordariomycetes</taxon>
        <taxon>Sordariomycetidae</taxon>
        <taxon>Ophiostomatales</taxon>
        <taxon>Ophiostomataceae</taxon>
        <taxon>Sporothrix</taxon>
    </lineage>
</organism>
<name>A0ABP0C6P5_9PEZI</name>
<keyword evidence="2" id="KW-0812">Transmembrane</keyword>
<dbReference type="EMBL" id="CAWUHD010000074">
    <property type="protein sequence ID" value="CAK7227682.1"/>
    <property type="molecule type" value="Genomic_DNA"/>
</dbReference>
<evidence type="ECO:0000256" key="1">
    <source>
        <dbReference type="ARBA" id="ARBA00022448"/>
    </source>
</evidence>
<feature type="transmembrane region" description="Helical" evidence="2">
    <location>
        <begin position="20"/>
        <end position="37"/>
    </location>
</feature>
<comment type="caution">
    <text evidence="3">The sequence shown here is derived from an EMBL/GenBank/DDBJ whole genome shotgun (WGS) entry which is preliminary data.</text>
</comment>
<protein>
    <submittedName>
        <fullName evidence="3">Uncharacterized protein</fullName>
    </submittedName>
</protein>
<reference evidence="3 4" key="1">
    <citation type="submission" date="2024-01" db="EMBL/GenBank/DDBJ databases">
        <authorList>
            <person name="Allen C."/>
            <person name="Tagirdzhanova G."/>
        </authorList>
    </citation>
    <scope>NUCLEOTIDE SEQUENCE [LARGE SCALE GENOMIC DNA]</scope>
</reference>
<evidence type="ECO:0000313" key="3">
    <source>
        <dbReference type="EMBL" id="CAK7227682.1"/>
    </source>
</evidence>
<dbReference type="PANTHER" id="PTHR32361">
    <property type="entry name" value="FERRIC/CUPRIC REDUCTASE TRANSMEMBRANE COMPONENT"/>
    <property type="match status" value="1"/>
</dbReference>
<keyword evidence="2" id="KW-1133">Transmembrane helix</keyword>